<dbReference type="Proteomes" id="UP000070282">
    <property type="component" value="Unassembled WGS sequence"/>
</dbReference>
<reference evidence="3" key="1">
    <citation type="submission" date="2015-12" db="EMBL/GenBank/DDBJ databases">
        <authorList>
            <person name="Lima A."/>
            <person name="Farahani Zayas N."/>
            <person name="Castro Da Silva M.A."/>
            <person name="Cabral A."/>
            <person name="Pessatti M.L."/>
        </authorList>
    </citation>
    <scope>NUCLEOTIDE SEQUENCE [LARGE SCALE GENOMIC DNA]</scope>
    <source>
        <strain evidence="3">LAMA 842</strain>
    </source>
</reference>
<sequence>MQSDDKIRNQLVTEVSQDYLAYILSQDIQSSISNSPPDNKTRQKSQPLSPKEKDILKAGGARFTDADSHAIEEITRRQIQQLLNEVRDIIKQALTLDEVAQRLSVSKEQVRGLLAKTPPGLYTFKSPSGVLLFPRWQFTEEATLPHLQIILQNIGPGVNLLTLNRFMTTENGDLLLGNRCLSPRDWLASGHDPSEVEILARDISGQV</sequence>
<dbReference type="AlphaFoldDB" id="A0A137S1U7"/>
<protein>
    <submittedName>
        <fullName evidence="2">Uncharacterized protein</fullName>
    </submittedName>
</protein>
<evidence type="ECO:0000313" key="3">
    <source>
        <dbReference type="Proteomes" id="UP000070282"/>
    </source>
</evidence>
<comment type="caution">
    <text evidence="2">The sequence shown here is derived from an EMBL/GenBank/DDBJ whole genome shotgun (WGS) entry which is preliminary data.</text>
</comment>
<evidence type="ECO:0000313" key="2">
    <source>
        <dbReference type="EMBL" id="KXO06384.1"/>
    </source>
</evidence>
<evidence type="ECO:0000256" key="1">
    <source>
        <dbReference type="SAM" id="MobiDB-lite"/>
    </source>
</evidence>
<keyword evidence="3" id="KW-1185">Reference proteome</keyword>
<dbReference type="EMBL" id="LOCO01000036">
    <property type="protein sequence ID" value="KXO06384.1"/>
    <property type="molecule type" value="Genomic_DNA"/>
</dbReference>
<feature type="region of interest" description="Disordered" evidence="1">
    <location>
        <begin position="30"/>
        <end position="52"/>
    </location>
</feature>
<dbReference type="RefSeq" id="WP_061333779.1">
    <property type="nucleotide sequence ID" value="NZ_LOCO01000036.1"/>
</dbReference>
<accession>A0A137S1U7</accession>
<proteinExistence type="predicted"/>
<feature type="compositionally biased region" description="Polar residues" evidence="1">
    <location>
        <begin position="30"/>
        <end position="48"/>
    </location>
</feature>
<dbReference type="PATRIC" id="fig|1306954.6.peg.2825"/>
<gene>
    <name evidence="2" type="ORF">J122_3989</name>
</gene>
<organism evidence="2 3">
    <name type="scientific">Marinobacter excellens LAMA 842</name>
    <dbReference type="NCBI Taxonomy" id="1306954"/>
    <lineage>
        <taxon>Bacteria</taxon>
        <taxon>Pseudomonadati</taxon>
        <taxon>Pseudomonadota</taxon>
        <taxon>Gammaproteobacteria</taxon>
        <taxon>Pseudomonadales</taxon>
        <taxon>Marinobacteraceae</taxon>
        <taxon>Marinobacter</taxon>
    </lineage>
</organism>
<name>A0A137S1U7_9GAMM</name>